<dbReference type="InParanoid" id="C7ZK90"/>
<dbReference type="PANTHER" id="PTHR24198">
    <property type="entry name" value="ANKYRIN REPEAT AND PROTEIN KINASE DOMAIN-CONTAINING PROTEIN"/>
    <property type="match status" value="1"/>
</dbReference>
<evidence type="ECO:0000256" key="2">
    <source>
        <dbReference type="ARBA" id="ARBA00023043"/>
    </source>
</evidence>
<feature type="non-terminal residue" evidence="4">
    <location>
        <position position="1"/>
    </location>
</feature>
<keyword evidence="1" id="KW-0677">Repeat</keyword>
<feature type="repeat" description="ANK" evidence="3">
    <location>
        <begin position="30"/>
        <end position="62"/>
    </location>
</feature>
<dbReference type="SMART" id="SM00248">
    <property type="entry name" value="ANK"/>
    <property type="match status" value="3"/>
</dbReference>
<reference evidence="4 5" key="1">
    <citation type="journal article" date="2009" name="PLoS Genet.">
        <title>The genome of Nectria haematococca: contribution of supernumerary chromosomes to gene expansion.</title>
        <authorList>
            <person name="Coleman J.J."/>
            <person name="Rounsley S.D."/>
            <person name="Rodriguez-Carres M."/>
            <person name="Kuo A."/>
            <person name="Wasmann C.C."/>
            <person name="Grimwood J."/>
            <person name="Schmutz J."/>
            <person name="Taga M."/>
            <person name="White G.J."/>
            <person name="Zhou S."/>
            <person name="Schwartz D.C."/>
            <person name="Freitag M."/>
            <person name="Ma L.J."/>
            <person name="Danchin E.G."/>
            <person name="Henrissat B."/>
            <person name="Coutinho P.M."/>
            <person name="Nelson D.R."/>
            <person name="Straney D."/>
            <person name="Napoli C.A."/>
            <person name="Barker B.M."/>
            <person name="Gribskov M."/>
            <person name="Rep M."/>
            <person name="Kroken S."/>
            <person name="Molnar I."/>
            <person name="Rensing C."/>
            <person name="Kennell J.C."/>
            <person name="Zamora J."/>
            <person name="Farman M.L."/>
            <person name="Selker E.U."/>
            <person name="Salamov A."/>
            <person name="Shapiro H."/>
            <person name="Pangilinan J."/>
            <person name="Lindquist E."/>
            <person name="Lamers C."/>
            <person name="Grigoriev I.V."/>
            <person name="Geiser D.M."/>
            <person name="Covert S.F."/>
            <person name="Temporini E."/>
            <person name="Vanetten H.D."/>
        </authorList>
    </citation>
    <scope>NUCLEOTIDE SEQUENCE [LARGE SCALE GENOMIC DNA]</scope>
    <source>
        <strain evidence="5">ATCC MYA-4622 / CBS 123669 / FGSC 9596 / NRRL 45880 / 77-13-4</strain>
    </source>
</reference>
<dbReference type="InterPro" id="IPR002110">
    <property type="entry name" value="Ankyrin_rpt"/>
</dbReference>
<dbReference type="InterPro" id="IPR036770">
    <property type="entry name" value="Ankyrin_rpt-contain_sf"/>
</dbReference>
<dbReference type="PROSITE" id="PS50088">
    <property type="entry name" value="ANK_REPEAT"/>
    <property type="match status" value="2"/>
</dbReference>
<keyword evidence="5" id="KW-1185">Reference proteome</keyword>
<evidence type="ECO:0000256" key="3">
    <source>
        <dbReference type="PROSITE-ProRule" id="PRU00023"/>
    </source>
</evidence>
<dbReference type="PROSITE" id="PS50297">
    <property type="entry name" value="ANK_REP_REGION"/>
    <property type="match status" value="2"/>
</dbReference>
<dbReference type="STRING" id="660122.C7ZK90"/>
<organism evidence="4 5">
    <name type="scientific">Fusarium vanettenii (strain ATCC MYA-4622 / CBS 123669 / FGSC 9596 / NRRL 45880 / 77-13-4)</name>
    <name type="common">Fusarium solani subsp. pisi</name>
    <dbReference type="NCBI Taxonomy" id="660122"/>
    <lineage>
        <taxon>Eukaryota</taxon>
        <taxon>Fungi</taxon>
        <taxon>Dikarya</taxon>
        <taxon>Ascomycota</taxon>
        <taxon>Pezizomycotina</taxon>
        <taxon>Sordariomycetes</taxon>
        <taxon>Hypocreomycetidae</taxon>
        <taxon>Hypocreales</taxon>
        <taxon>Nectriaceae</taxon>
        <taxon>Fusarium</taxon>
        <taxon>Fusarium solani species complex</taxon>
        <taxon>Fusarium vanettenii</taxon>
    </lineage>
</organism>
<dbReference type="eggNOG" id="KOG4412">
    <property type="taxonomic scope" value="Eukaryota"/>
</dbReference>
<dbReference type="EMBL" id="GG698937">
    <property type="protein sequence ID" value="EEU35638.1"/>
    <property type="molecule type" value="Genomic_DNA"/>
</dbReference>
<sequence length="142" mass="15296">LRDAAKSGNVAVLKEFLNREPGNIDSQSNEGKSALHIAAENGEIEAAKLLIEHGANVNIRDAQGRPPLALAATSGRTRVAEMLLQNKAEVEPQDARGRSLLSNVVYLALNTGVTVPALPMVRLLLKYGANPRHEDKERTTVL</sequence>
<feature type="non-terminal residue" evidence="4">
    <location>
        <position position="142"/>
    </location>
</feature>
<feature type="repeat" description="ANK" evidence="3">
    <location>
        <begin position="63"/>
        <end position="95"/>
    </location>
</feature>
<dbReference type="SUPFAM" id="SSF48403">
    <property type="entry name" value="Ankyrin repeat"/>
    <property type="match status" value="1"/>
</dbReference>
<dbReference type="AlphaFoldDB" id="C7ZK90"/>
<keyword evidence="2 3" id="KW-0040">ANK repeat</keyword>
<dbReference type="HOGENOM" id="CLU_000134_18_1_1"/>
<dbReference type="VEuPathDB" id="FungiDB:NECHADRAFT_28746"/>
<dbReference type="Gene3D" id="1.25.40.20">
    <property type="entry name" value="Ankyrin repeat-containing domain"/>
    <property type="match status" value="1"/>
</dbReference>
<evidence type="ECO:0000313" key="5">
    <source>
        <dbReference type="Proteomes" id="UP000005206"/>
    </source>
</evidence>
<gene>
    <name evidence="4" type="ORF">NECHADRAFT_28746</name>
</gene>
<protein>
    <submittedName>
        <fullName evidence="4">Uncharacterized protein</fullName>
    </submittedName>
</protein>
<dbReference type="RefSeq" id="XP_003041351.1">
    <property type="nucleotide sequence ID" value="XM_003041305.1"/>
</dbReference>
<dbReference type="OMA" id="DANAMID"/>
<dbReference type="Pfam" id="PF12796">
    <property type="entry name" value="Ank_2"/>
    <property type="match status" value="1"/>
</dbReference>
<dbReference type="OrthoDB" id="341259at2759"/>
<dbReference type="PRINTS" id="PR01415">
    <property type="entry name" value="ANKYRIN"/>
</dbReference>
<dbReference type="Proteomes" id="UP000005206">
    <property type="component" value="Chromosome 11"/>
</dbReference>
<dbReference type="PANTHER" id="PTHR24198:SF165">
    <property type="entry name" value="ANKYRIN REPEAT-CONTAINING PROTEIN-RELATED"/>
    <property type="match status" value="1"/>
</dbReference>
<evidence type="ECO:0000256" key="1">
    <source>
        <dbReference type="ARBA" id="ARBA00022737"/>
    </source>
</evidence>
<dbReference type="GeneID" id="9675981"/>
<evidence type="ECO:0000313" key="4">
    <source>
        <dbReference type="EMBL" id="EEU35638.1"/>
    </source>
</evidence>
<name>C7ZK90_FUSV7</name>
<proteinExistence type="predicted"/>
<dbReference type="KEGG" id="nhe:NECHADRAFT_28746"/>
<accession>C7ZK90</accession>